<dbReference type="Pfam" id="PF00069">
    <property type="entry name" value="Pkinase"/>
    <property type="match status" value="1"/>
</dbReference>
<comment type="caution">
    <text evidence="10">The sequence shown here is derived from an EMBL/GenBank/DDBJ whole genome shotgun (WGS) entry which is preliminary data.</text>
</comment>
<feature type="binding site" evidence="7">
    <location>
        <begin position="107"/>
        <end position="109"/>
    </location>
    <ligand>
        <name>ATP</name>
        <dbReference type="ChEBI" id="CHEBI:30616"/>
    </ligand>
</feature>
<feature type="compositionally biased region" description="Basic and acidic residues" evidence="8">
    <location>
        <begin position="334"/>
        <end position="354"/>
    </location>
</feature>
<name>A0A2C6K758_9APIC</name>
<sequence>MGFPSSFEQFVSYEPWDPSEYNQKRVIAKAIHGVVHLAEHLPTKQLRAVKKIPNQNIYKRSHGQLENALVEIGASLYLSRHAVAPVESIIKTYGAFRDDTDTYLVTEYAAGGELFNEVARVGHIDEDHARRIGLQLLLGVKSLHDNGVCHRDLSLENTLLHSDGTIRIIDFGQAEPLFDDRGKEKNLVNAAGKMYYRAPEMYSGSYRGSAVDIFAVGVELFILVFGTPPWLQATNLDDRFVFIQTCPNGFERLLARWKRQHYVSKELRNLIRWMILADPFKRPSADEALAHPWFVNADPMKDSLLLSFLRSRSQPHRAPRGAPPRRSLQSQFRSRGDRDVKEIDSPDSTTDHFPDVSTATAEEASRSPVESTSGGTSPRPRARPSCSPVPKRAAVPPPSSPVSAMSHHNQAPATTSTELGSAAADHSVSSSPTSQRLRAISLLANRLAGLRFCRPSQPQASGGARPAKRHLSDTAESVE</sequence>
<evidence type="ECO:0000313" key="11">
    <source>
        <dbReference type="Proteomes" id="UP000221165"/>
    </source>
</evidence>
<feature type="compositionally biased region" description="Polar residues" evidence="8">
    <location>
        <begin position="407"/>
        <end position="419"/>
    </location>
</feature>
<keyword evidence="3 7" id="KW-0547">Nucleotide-binding</keyword>
<dbReference type="InterPro" id="IPR030616">
    <property type="entry name" value="Aur-like"/>
</dbReference>
<dbReference type="PROSITE" id="PS50011">
    <property type="entry name" value="PROTEIN_KINASE_DOM"/>
    <property type="match status" value="1"/>
</dbReference>
<reference evidence="10 11" key="1">
    <citation type="journal article" date="2017" name="Int. J. Parasitol.">
        <title>The genome of the protozoan parasite Cystoisospora suis and a reverse vaccinology approach to identify vaccine candidates.</title>
        <authorList>
            <person name="Palmieri N."/>
            <person name="Shrestha A."/>
            <person name="Ruttkowski B."/>
            <person name="Beck T."/>
            <person name="Vogl C."/>
            <person name="Tomley F."/>
            <person name="Blake D.P."/>
            <person name="Joachim A."/>
        </authorList>
    </citation>
    <scope>NUCLEOTIDE SEQUENCE [LARGE SCALE GENOMIC DNA]</scope>
    <source>
        <strain evidence="10 11">Wien I</strain>
    </source>
</reference>
<dbReference type="Gene3D" id="1.10.510.10">
    <property type="entry name" value="Transferase(Phosphotransferase) domain 1"/>
    <property type="match status" value="1"/>
</dbReference>
<dbReference type="AlphaFoldDB" id="A0A2C6K758"/>
<feature type="active site" description="Proton acceptor" evidence="6">
    <location>
        <position position="152"/>
    </location>
</feature>
<dbReference type="InterPro" id="IPR000719">
    <property type="entry name" value="Prot_kinase_dom"/>
</dbReference>
<evidence type="ECO:0000313" key="10">
    <source>
        <dbReference type="EMBL" id="PHJ17350.1"/>
    </source>
</evidence>
<dbReference type="EMBL" id="MIGC01005083">
    <property type="protein sequence ID" value="PHJ17350.1"/>
    <property type="molecule type" value="Genomic_DNA"/>
</dbReference>
<feature type="region of interest" description="Disordered" evidence="8">
    <location>
        <begin position="454"/>
        <end position="479"/>
    </location>
</feature>
<feature type="domain" description="Protein kinase" evidence="9">
    <location>
        <begin position="21"/>
        <end position="294"/>
    </location>
</feature>
<dbReference type="SUPFAM" id="SSF56112">
    <property type="entry name" value="Protein kinase-like (PK-like)"/>
    <property type="match status" value="1"/>
</dbReference>
<feature type="binding site" evidence="7">
    <location>
        <position position="50"/>
    </location>
    <ligand>
        <name>ATP</name>
        <dbReference type="ChEBI" id="CHEBI:30616"/>
    </ligand>
</feature>
<evidence type="ECO:0000256" key="1">
    <source>
        <dbReference type="ARBA" id="ARBA00022527"/>
    </source>
</evidence>
<keyword evidence="1" id="KW-0723">Serine/threonine-protein kinase</keyword>
<evidence type="ECO:0000259" key="9">
    <source>
        <dbReference type="PROSITE" id="PS50011"/>
    </source>
</evidence>
<proteinExistence type="predicted"/>
<evidence type="ECO:0000256" key="8">
    <source>
        <dbReference type="SAM" id="MobiDB-lite"/>
    </source>
</evidence>
<protein>
    <submittedName>
        <fullName evidence="10">Protein kinase</fullName>
    </submittedName>
</protein>
<gene>
    <name evidence="10" type="ORF">CSUI_008832</name>
</gene>
<evidence type="ECO:0000256" key="3">
    <source>
        <dbReference type="ARBA" id="ARBA00022741"/>
    </source>
</evidence>
<dbReference type="InterPro" id="IPR011009">
    <property type="entry name" value="Kinase-like_dom_sf"/>
</dbReference>
<evidence type="ECO:0000256" key="6">
    <source>
        <dbReference type="PIRSR" id="PIRSR630616-1"/>
    </source>
</evidence>
<evidence type="ECO:0000256" key="7">
    <source>
        <dbReference type="PIRSR" id="PIRSR630616-2"/>
    </source>
</evidence>
<dbReference type="GO" id="GO:0005524">
    <property type="term" value="F:ATP binding"/>
    <property type="evidence" value="ECO:0007669"/>
    <property type="project" value="UniProtKB-KW"/>
</dbReference>
<feature type="binding site" evidence="7">
    <location>
        <begin position="156"/>
        <end position="157"/>
    </location>
    <ligand>
        <name>ATP</name>
        <dbReference type="ChEBI" id="CHEBI:30616"/>
    </ligand>
</feature>
<dbReference type="Proteomes" id="UP000221165">
    <property type="component" value="Unassembled WGS sequence"/>
</dbReference>
<keyword evidence="11" id="KW-1185">Reference proteome</keyword>
<dbReference type="OrthoDB" id="248923at2759"/>
<accession>A0A2C6K758</accession>
<feature type="binding site" evidence="7">
    <location>
        <position position="170"/>
    </location>
    <ligand>
        <name>ATP</name>
        <dbReference type="ChEBI" id="CHEBI:30616"/>
    </ligand>
</feature>
<dbReference type="VEuPathDB" id="ToxoDB:CSUI_008832"/>
<dbReference type="PANTHER" id="PTHR24350">
    <property type="entry name" value="SERINE/THREONINE-PROTEIN KINASE IAL-RELATED"/>
    <property type="match status" value="1"/>
</dbReference>
<organism evidence="10 11">
    <name type="scientific">Cystoisospora suis</name>
    <dbReference type="NCBI Taxonomy" id="483139"/>
    <lineage>
        <taxon>Eukaryota</taxon>
        <taxon>Sar</taxon>
        <taxon>Alveolata</taxon>
        <taxon>Apicomplexa</taxon>
        <taxon>Conoidasida</taxon>
        <taxon>Coccidia</taxon>
        <taxon>Eucoccidiorida</taxon>
        <taxon>Eimeriorina</taxon>
        <taxon>Sarcocystidae</taxon>
        <taxon>Cystoisospora</taxon>
    </lineage>
</organism>
<feature type="region of interest" description="Disordered" evidence="8">
    <location>
        <begin position="312"/>
        <end position="435"/>
    </location>
</feature>
<keyword evidence="4 10" id="KW-0418">Kinase</keyword>
<keyword evidence="2" id="KW-0808">Transferase</keyword>
<evidence type="ECO:0000256" key="5">
    <source>
        <dbReference type="ARBA" id="ARBA00022840"/>
    </source>
</evidence>
<keyword evidence="5 7" id="KW-0067">ATP-binding</keyword>
<dbReference type="GeneID" id="94432166"/>
<dbReference type="RefSeq" id="XP_067919073.1">
    <property type="nucleotide sequence ID" value="XM_068068955.1"/>
</dbReference>
<feature type="compositionally biased region" description="Low complexity" evidence="8">
    <location>
        <begin position="377"/>
        <end position="394"/>
    </location>
</feature>
<evidence type="ECO:0000256" key="4">
    <source>
        <dbReference type="ARBA" id="ARBA00022777"/>
    </source>
</evidence>
<dbReference type="GO" id="GO:0004674">
    <property type="term" value="F:protein serine/threonine kinase activity"/>
    <property type="evidence" value="ECO:0007669"/>
    <property type="project" value="UniProtKB-KW"/>
</dbReference>
<evidence type="ECO:0000256" key="2">
    <source>
        <dbReference type="ARBA" id="ARBA00022679"/>
    </source>
</evidence>